<keyword evidence="1" id="KW-0677">Repeat</keyword>
<organism evidence="5 6">
    <name type="scientific">Dillenia turbinata</name>
    <dbReference type="NCBI Taxonomy" id="194707"/>
    <lineage>
        <taxon>Eukaryota</taxon>
        <taxon>Viridiplantae</taxon>
        <taxon>Streptophyta</taxon>
        <taxon>Embryophyta</taxon>
        <taxon>Tracheophyta</taxon>
        <taxon>Spermatophyta</taxon>
        <taxon>Magnoliopsida</taxon>
        <taxon>eudicotyledons</taxon>
        <taxon>Gunneridae</taxon>
        <taxon>Pentapetalae</taxon>
        <taxon>Dilleniales</taxon>
        <taxon>Dilleniaceae</taxon>
        <taxon>Dillenia</taxon>
    </lineage>
</organism>
<dbReference type="Gene3D" id="1.20.5.4130">
    <property type="match status" value="1"/>
</dbReference>
<feature type="domain" description="Disease resistance N-terminal" evidence="4">
    <location>
        <begin position="42"/>
        <end position="123"/>
    </location>
</feature>
<dbReference type="Proteomes" id="UP001370490">
    <property type="component" value="Unassembled WGS sequence"/>
</dbReference>
<reference evidence="5 6" key="1">
    <citation type="submission" date="2023-12" db="EMBL/GenBank/DDBJ databases">
        <title>A high-quality genome assembly for Dillenia turbinata (Dilleniales).</title>
        <authorList>
            <person name="Chanderbali A."/>
        </authorList>
    </citation>
    <scope>NUCLEOTIDE SEQUENCE [LARGE SCALE GENOMIC DNA]</scope>
    <source>
        <strain evidence="5">LSX21</strain>
        <tissue evidence="5">Leaf</tissue>
    </source>
</reference>
<evidence type="ECO:0000313" key="6">
    <source>
        <dbReference type="Proteomes" id="UP001370490"/>
    </source>
</evidence>
<proteinExistence type="predicted"/>
<evidence type="ECO:0000256" key="3">
    <source>
        <dbReference type="ARBA" id="ARBA00022821"/>
    </source>
</evidence>
<comment type="caution">
    <text evidence="5">The sequence shown here is derived from an EMBL/GenBank/DDBJ whole genome shotgun (WGS) entry which is preliminary data.</text>
</comment>
<accession>A0AAN8VTG2</accession>
<dbReference type="InterPro" id="IPR041118">
    <property type="entry name" value="Rx_N"/>
</dbReference>
<sequence>MLGQRVVHHWIWFLTLYEPCRHYTKMDVTGGEAFPFATLEGLMNKLDSRELLQFAEEAKIDTSLESWLEMLLFISNFLEDAEDKQLTDRAVKSWLSKLRDLVYDAEDIVDVLYTEMLRTSVSDSDVVAGMSSEMKKITKGLEDLEKRVGKLDLKRPTEIKSNESIKEERITTSLLDHGILGREEDKEAILNLLTSKYHMPKFLSHTIGHRVIEWLLLLILECFAGLVHLFWGMGLLTGISAFGLLQWIVTSAFHEAKHNFLCIIGFSHYVTRLQALSHPPTTPTTNGRAASEAALDIFIPTVVFIMTLFKIDHLLTKIFEVFVLDLNIDLVIQPLFSKAKFSLRLQIVATHHLAKIWIPVFLVIYAEDLIP</sequence>
<keyword evidence="6" id="KW-1185">Reference proteome</keyword>
<name>A0AAN8VTG2_9MAGN</name>
<keyword evidence="3" id="KW-0611">Plant defense</keyword>
<dbReference type="GO" id="GO:0000166">
    <property type="term" value="F:nucleotide binding"/>
    <property type="evidence" value="ECO:0007669"/>
    <property type="project" value="UniProtKB-KW"/>
</dbReference>
<dbReference type="EMBL" id="JBAMMX010000009">
    <property type="protein sequence ID" value="KAK6933117.1"/>
    <property type="molecule type" value="Genomic_DNA"/>
</dbReference>
<evidence type="ECO:0000256" key="2">
    <source>
        <dbReference type="ARBA" id="ARBA00022741"/>
    </source>
</evidence>
<evidence type="ECO:0000256" key="1">
    <source>
        <dbReference type="ARBA" id="ARBA00022737"/>
    </source>
</evidence>
<dbReference type="Pfam" id="PF18052">
    <property type="entry name" value="Rx_N"/>
    <property type="match status" value="1"/>
</dbReference>
<evidence type="ECO:0000259" key="4">
    <source>
        <dbReference type="Pfam" id="PF18052"/>
    </source>
</evidence>
<gene>
    <name evidence="5" type="ORF">RJ641_036011</name>
</gene>
<dbReference type="GO" id="GO:0006952">
    <property type="term" value="P:defense response"/>
    <property type="evidence" value="ECO:0007669"/>
    <property type="project" value="UniProtKB-KW"/>
</dbReference>
<dbReference type="AlphaFoldDB" id="A0AAN8VTG2"/>
<protein>
    <submittedName>
        <fullName evidence="5">Rx, N-terminal</fullName>
    </submittedName>
</protein>
<keyword evidence="2" id="KW-0547">Nucleotide-binding</keyword>
<evidence type="ECO:0000313" key="5">
    <source>
        <dbReference type="EMBL" id="KAK6933117.1"/>
    </source>
</evidence>